<dbReference type="Pfam" id="PF02872">
    <property type="entry name" value="5_nucleotid_C"/>
    <property type="match status" value="1"/>
</dbReference>
<organism evidence="7 8">
    <name type="scientific">Pseudocercospora fijiensis (strain CIRAD86)</name>
    <name type="common">Black leaf streak disease fungus</name>
    <name type="synonym">Mycosphaerella fijiensis</name>
    <dbReference type="NCBI Taxonomy" id="383855"/>
    <lineage>
        <taxon>Eukaryota</taxon>
        <taxon>Fungi</taxon>
        <taxon>Dikarya</taxon>
        <taxon>Ascomycota</taxon>
        <taxon>Pezizomycotina</taxon>
        <taxon>Dothideomycetes</taxon>
        <taxon>Dothideomycetidae</taxon>
        <taxon>Mycosphaerellales</taxon>
        <taxon>Mycosphaerellaceae</taxon>
        <taxon>Pseudocercospora</taxon>
    </lineage>
</organism>
<proteinExistence type="inferred from homology"/>
<feature type="region of interest" description="Disordered" evidence="4">
    <location>
        <begin position="581"/>
        <end position="625"/>
    </location>
</feature>
<dbReference type="eggNOG" id="KOG4419">
    <property type="taxonomic scope" value="Eukaryota"/>
</dbReference>
<dbReference type="InterPro" id="IPR029052">
    <property type="entry name" value="Metallo-depent_PP-like"/>
</dbReference>
<dbReference type="PRINTS" id="PR01607">
    <property type="entry name" value="APYRASEFAMLY"/>
</dbReference>
<gene>
    <name evidence="7" type="ORF">MYCFIDRAFT_153650</name>
</gene>
<feature type="region of interest" description="Disordered" evidence="4">
    <location>
        <begin position="553"/>
        <end position="572"/>
    </location>
</feature>
<keyword evidence="8" id="KW-1185">Reference proteome</keyword>
<dbReference type="SUPFAM" id="SSF56300">
    <property type="entry name" value="Metallo-dependent phosphatases"/>
    <property type="match status" value="1"/>
</dbReference>
<dbReference type="Proteomes" id="UP000016932">
    <property type="component" value="Unassembled WGS sequence"/>
</dbReference>
<dbReference type="AlphaFoldDB" id="M2ZV92"/>
<dbReference type="OrthoDB" id="10252235at2759"/>
<dbReference type="InterPro" id="IPR004843">
    <property type="entry name" value="Calcineurin-like_PHP"/>
</dbReference>
<dbReference type="InterPro" id="IPR036907">
    <property type="entry name" value="5'-Nucleotdase_C_sf"/>
</dbReference>
<reference evidence="7 8" key="1">
    <citation type="journal article" date="2012" name="PLoS Pathog.">
        <title>Diverse lifestyles and strategies of plant pathogenesis encoded in the genomes of eighteen Dothideomycetes fungi.</title>
        <authorList>
            <person name="Ohm R.A."/>
            <person name="Feau N."/>
            <person name="Henrissat B."/>
            <person name="Schoch C.L."/>
            <person name="Horwitz B.A."/>
            <person name="Barry K.W."/>
            <person name="Condon B.J."/>
            <person name="Copeland A.C."/>
            <person name="Dhillon B."/>
            <person name="Glaser F."/>
            <person name="Hesse C.N."/>
            <person name="Kosti I."/>
            <person name="LaButti K."/>
            <person name="Lindquist E.A."/>
            <person name="Lucas S."/>
            <person name="Salamov A.A."/>
            <person name="Bradshaw R.E."/>
            <person name="Ciuffetti L."/>
            <person name="Hamelin R.C."/>
            <person name="Kema G.H.J."/>
            <person name="Lawrence C."/>
            <person name="Scott J.A."/>
            <person name="Spatafora J.W."/>
            <person name="Turgeon B.G."/>
            <person name="de Wit P.J.G.M."/>
            <person name="Zhong S."/>
            <person name="Goodwin S.B."/>
            <person name="Grigoriev I.V."/>
        </authorList>
    </citation>
    <scope>NUCLEOTIDE SEQUENCE [LARGE SCALE GENOMIC DNA]</scope>
    <source>
        <strain evidence="7 8">CIRAD86</strain>
    </source>
</reference>
<dbReference type="KEGG" id="pfj:MYCFIDRAFT_153650"/>
<dbReference type="PANTHER" id="PTHR11575">
    <property type="entry name" value="5'-NUCLEOTIDASE-RELATED"/>
    <property type="match status" value="1"/>
</dbReference>
<dbReference type="GeneID" id="19331700"/>
<protein>
    <recommendedName>
        <fullName evidence="9">5'-Nucleotidase C-terminal domain-containing protein</fullName>
    </recommendedName>
</protein>
<dbReference type="EMBL" id="KB446558">
    <property type="protein sequence ID" value="EME82924.1"/>
    <property type="molecule type" value="Genomic_DNA"/>
</dbReference>
<keyword evidence="2" id="KW-0732">Signal</keyword>
<dbReference type="GO" id="GO:0000166">
    <property type="term" value="F:nucleotide binding"/>
    <property type="evidence" value="ECO:0007669"/>
    <property type="project" value="UniProtKB-KW"/>
</dbReference>
<dbReference type="RefSeq" id="XP_007926306.1">
    <property type="nucleotide sequence ID" value="XM_007928115.1"/>
</dbReference>
<dbReference type="HOGENOM" id="CLU_005854_7_2_1"/>
<evidence type="ECO:0000259" key="5">
    <source>
        <dbReference type="Pfam" id="PF00149"/>
    </source>
</evidence>
<feature type="domain" description="Calcineurin-like phosphoesterase" evidence="5">
    <location>
        <begin position="30"/>
        <end position="250"/>
    </location>
</feature>
<dbReference type="Pfam" id="PF00149">
    <property type="entry name" value="Metallophos"/>
    <property type="match status" value="1"/>
</dbReference>
<keyword evidence="3" id="KW-0378">Hydrolase</keyword>
<dbReference type="GO" id="GO:0016787">
    <property type="term" value="F:hydrolase activity"/>
    <property type="evidence" value="ECO:0007669"/>
    <property type="project" value="UniProtKB-KW"/>
</dbReference>
<dbReference type="Gene3D" id="3.90.780.10">
    <property type="entry name" value="5'-Nucleotidase, C-terminal domain"/>
    <property type="match status" value="1"/>
</dbReference>
<feature type="compositionally biased region" description="Polar residues" evidence="4">
    <location>
        <begin position="553"/>
        <end position="565"/>
    </location>
</feature>
<sequence>MKTSPLTSISTYIESITYTSGADLSTPPALRFLHYNDVYHVEPGSREPVGGIARFQTLCNSYRSSIPDSKYAGQSDLLTFFSGDAFNPSLESSVTKGKHMIAPLNDIGTDVACLGNHDLDFGVEQFEFLKGKCRFSWLCANVLDPALGEHVPIARCRRTEVLTASNGIRVGVIGVVEREWLDTINSLPPDLKYLSATAVVRELAGKLREEEKVEMVVVVSHQREPNDLKLARNLEAGVVDLVLGGHDHYYAHHVDEGSGVHVLRSGSDFKQLSYIEARRKVGGGKGWDFDITRRDVVSSVPQDQAAVEMVEKITASLRPKLEKPIGYTSAPLDARFTTVRTKESNLGNFTCDLMRFHYNADCAIMASGTIRGDQVYPPGVLRVKDMMNCFPFEDPCVVIALKGSQIVEALENGVKTYPALEGRFPQVSGIEFTFDASKEPGQRCSDIKIGEKPVDMDKEYTLATRDYMVRGKDGFTSLMLEGQGGSARSIVSDENGMLISMILHQYFMSLKVLGKWKLFGKGMSGHWGKIHGSLHKSHPILDASPVAASTANTDKITPAPSVSQDEQVHTNGEARESLVDRAQNHSRQGSDLAHRPSKSRKLKHEECTTAAAADSDSEDEHDLPEDPIRERELYVMRKVMRKWCRLAGLHGKAEMCAQKGEDFAVAWTRGIAPRLEGRIKIVGAAA</sequence>
<dbReference type="SUPFAM" id="SSF55816">
    <property type="entry name" value="5'-nucleotidase (syn. UDP-sugar hydrolase), C-terminal domain"/>
    <property type="match status" value="1"/>
</dbReference>
<comment type="similarity">
    <text evidence="1 3">Belongs to the 5'-nucleotidase family.</text>
</comment>
<evidence type="ECO:0000256" key="4">
    <source>
        <dbReference type="SAM" id="MobiDB-lite"/>
    </source>
</evidence>
<feature type="domain" description="5'-Nucleotidase C-terminal" evidence="6">
    <location>
        <begin position="325"/>
        <end position="477"/>
    </location>
</feature>
<evidence type="ECO:0000256" key="3">
    <source>
        <dbReference type="RuleBase" id="RU362119"/>
    </source>
</evidence>
<dbReference type="VEuPathDB" id="FungiDB:MYCFIDRAFT_153650"/>
<evidence type="ECO:0008006" key="9">
    <source>
        <dbReference type="Google" id="ProtNLM"/>
    </source>
</evidence>
<evidence type="ECO:0000313" key="8">
    <source>
        <dbReference type="Proteomes" id="UP000016932"/>
    </source>
</evidence>
<evidence type="ECO:0000256" key="1">
    <source>
        <dbReference type="ARBA" id="ARBA00006654"/>
    </source>
</evidence>
<evidence type="ECO:0000259" key="6">
    <source>
        <dbReference type="Pfam" id="PF02872"/>
    </source>
</evidence>
<dbReference type="Gene3D" id="3.60.21.10">
    <property type="match status" value="1"/>
</dbReference>
<keyword evidence="3" id="KW-0547">Nucleotide-binding</keyword>
<evidence type="ECO:0000256" key="2">
    <source>
        <dbReference type="ARBA" id="ARBA00022729"/>
    </source>
</evidence>
<dbReference type="PANTHER" id="PTHR11575:SF48">
    <property type="entry name" value="5'-NUCLEOTIDASE"/>
    <property type="match status" value="1"/>
</dbReference>
<dbReference type="STRING" id="383855.M2ZV92"/>
<name>M2ZV92_PSEFD</name>
<dbReference type="InterPro" id="IPR008334">
    <property type="entry name" value="5'-Nucleotdase_C"/>
</dbReference>
<dbReference type="GO" id="GO:0009166">
    <property type="term" value="P:nucleotide catabolic process"/>
    <property type="evidence" value="ECO:0007669"/>
    <property type="project" value="InterPro"/>
</dbReference>
<evidence type="ECO:0000313" key="7">
    <source>
        <dbReference type="EMBL" id="EME82924.1"/>
    </source>
</evidence>
<accession>M2ZV92</accession>
<dbReference type="InterPro" id="IPR006179">
    <property type="entry name" value="5_nucleotidase/apyrase"/>
</dbReference>